<sequence>MAAALFSKTSLAAAIIKLYTCPDEIYLDYLDTLFASNIKAIVNDEALHFDDVNDKVKELRAGPKLSFPVLDLLRDGKNFAWRHVGKSTLLEGKKKGVQTFVFEELDDEGRVMRQNERVVIFESWFGDQQNTGW</sequence>
<comment type="caution">
    <text evidence="1">The sequence shown here is derived from an EMBL/GenBank/DDBJ whole genome shotgun (WGS) entry which is preliminary data.</text>
</comment>
<organism evidence="1 2">
    <name type="scientific">Schizothecium vesticola</name>
    <dbReference type="NCBI Taxonomy" id="314040"/>
    <lineage>
        <taxon>Eukaryota</taxon>
        <taxon>Fungi</taxon>
        <taxon>Dikarya</taxon>
        <taxon>Ascomycota</taxon>
        <taxon>Pezizomycotina</taxon>
        <taxon>Sordariomycetes</taxon>
        <taxon>Sordariomycetidae</taxon>
        <taxon>Sordariales</taxon>
        <taxon>Schizotheciaceae</taxon>
        <taxon>Schizothecium</taxon>
    </lineage>
</organism>
<keyword evidence="2" id="KW-1185">Reference proteome</keyword>
<dbReference type="Proteomes" id="UP001172155">
    <property type="component" value="Unassembled WGS sequence"/>
</dbReference>
<proteinExistence type="predicted"/>
<gene>
    <name evidence="1" type="ORF">B0T18DRAFT_391691</name>
</gene>
<dbReference type="AlphaFoldDB" id="A0AA40K1V4"/>
<evidence type="ECO:0008006" key="3">
    <source>
        <dbReference type="Google" id="ProtNLM"/>
    </source>
</evidence>
<evidence type="ECO:0000313" key="1">
    <source>
        <dbReference type="EMBL" id="KAK0742785.1"/>
    </source>
</evidence>
<reference evidence="1" key="1">
    <citation type="submission" date="2023-06" db="EMBL/GenBank/DDBJ databases">
        <title>Genome-scale phylogeny and comparative genomics of the fungal order Sordariales.</title>
        <authorList>
            <consortium name="Lawrence Berkeley National Laboratory"/>
            <person name="Hensen N."/>
            <person name="Bonometti L."/>
            <person name="Westerberg I."/>
            <person name="Brannstrom I.O."/>
            <person name="Guillou S."/>
            <person name="Cros-Aarteil S."/>
            <person name="Calhoun S."/>
            <person name="Haridas S."/>
            <person name="Kuo A."/>
            <person name="Mondo S."/>
            <person name="Pangilinan J."/>
            <person name="Riley R."/>
            <person name="LaButti K."/>
            <person name="Andreopoulos B."/>
            <person name="Lipzen A."/>
            <person name="Chen C."/>
            <person name="Yanf M."/>
            <person name="Daum C."/>
            <person name="Ng V."/>
            <person name="Clum A."/>
            <person name="Steindorff A."/>
            <person name="Ohm R."/>
            <person name="Martin F."/>
            <person name="Silar P."/>
            <person name="Natvig D."/>
            <person name="Lalanne C."/>
            <person name="Gautier V."/>
            <person name="Ament-velasquez S.L."/>
            <person name="Kruys A."/>
            <person name="Hutchinson M.I."/>
            <person name="Powell A.J."/>
            <person name="Barry K."/>
            <person name="Miller A.N."/>
            <person name="Grigoriev I.V."/>
            <person name="Debuchy R."/>
            <person name="Gladieux P."/>
            <person name="Thoren M.H."/>
            <person name="Johannesson H."/>
        </authorList>
    </citation>
    <scope>NUCLEOTIDE SEQUENCE</scope>
    <source>
        <strain evidence="1">SMH3187-1</strain>
    </source>
</reference>
<accession>A0AA40K1V4</accession>
<protein>
    <recommendedName>
        <fullName evidence="3">SnoaL-like domain-containing protein</fullName>
    </recommendedName>
</protein>
<evidence type="ECO:0000313" key="2">
    <source>
        <dbReference type="Proteomes" id="UP001172155"/>
    </source>
</evidence>
<name>A0AA40K1V4_9PEZI</name>
<dbReference type="EMBL" id="JAUKUD010000005">
    <property type="protein sequence ID" value="KAK0742785.1"/>
    <property type="molecule type" value="Genomic_DNA"/>
</dbReference>